<dbReference type="Gene3D" id="1.10.510.10">
    <property type="entry name" value="Transferase(Phosphotransferase) domain 1"/>
    <property type="match status" value="1"/>
</dbReference>
<dbReference type="EC" id="2.7.11.22" evidence="2"/>
<dbReference type="PROSITE" id="PS00108">
    <property type="entry name" value="PROTEIN_KINASE_ST"/>
    <property type="match status" value="1"/>
</dbReference>
<evidence type="ECO:0000256" key="2">
    <source>
        <dbReference type="ARBA" id="ARBA00012425"/>
    </source>
</evidence>
<keyword evidence="7 10" id="KW-0067">ATP-binding</keyword>
<dbReference type="InterPro" id="IPR000719">
    <property type="entry name" value="Prot_kinase_dom"/>
</dbReference>
<dbReference type="PROSITE" id="PS00107">
    <property type="entry name" value="PROTEIN_KINASE_ATP"/>
    <property type="match status" value="1"/>
</dbReference>
<comment type="catalytic activity">
    <reaction evidence="9">
        <text>L-seryl-[protein] + ATP = O-phospho-L-seryl-[protein] + ADP + H(+)</text>
        <dbReference type="Rhea" id="RHEA:17989"/>
        <dbReference type="Rhea" id="RHEA-COMP:9863"/>
        <dbReference type="Rhea" id="RHEA-COMP:11604"/>
        <dbReference type="ChEBI" id="CHEBI:15378"/>
        <dbReference type="ChEBI" id="CHEBI:29999"/>
        <dbReference type="ChEBI" id="CHEBI:30616"/>
        <dbReference type="ChEBI" id="CHEBI:83421"/>
        <dbReference type="ChEBI" id="CHEBI:456216"/>
        <dbReference type="EC" id="2.7.11.22"/>
    </reaction>
</comment>
<keyword evidence="3 11" id="KW-0723">Serine/threonine-protein kinase</keyword>
<evidence type="ECO:0000256" key="11">
    <source>
        <dbReference type="RuleBase" id="RU000304"/>
    </source>
</evidence>
<dbReference type="GO" id="GO:0004693">
    <property type="term" value="F:cyclin-dependent protein serine/threonine kinase activity"/>
    <property type="evidence" value="ECO:0007669"/>
    <property type="project" value="UniProtKB-EC"/>
</dbReference>
<dbReference type="GO" id="GO:0000082">
    <property type="term" value="P:G1/S transition of mitotic cell cycle"/>
    <property type="evidence" value="ECO:0007669"/>
    <property type="project" value="TreeGrafter"/>
</dbReference>
<comment type="catalytic activity">
    <reaction evidence="8">
        <text>L-threonyl-[protein] + ATP = O-phospho-L-threonyl-[protein] + ADP + H(+)</text>
        <dbReference type="Rhea" id="RHEA:46608"/>
        <dbReference type="Rhea" id="RHEA-COMP:11060"/>
        <dbReference type="Rhea" id="RHEA-COMP:11605"/>
        <dbReference type="ChEBI" id="CHEBI:15378"/>
        <dbReference type="ChEBI" id="CHEBI:30013"/>
        <dbReference type="ChEBI" id="CHEBI:30616"/>
        <dbReference type="ChEBI" id="CHEBI:61977"/>
        <dbReference type="ChEBI" id="CHEBI:456216"/>
        <dbReference type="EC" id="2.7.11.22"/>
    </reaction>
</comment>
<dbReference type="Gene3D" id="3.30.200.20">
    <property type="entry name" value="Phosphorylase Kinase, domain 1"/>
    <property type="match status" value="1"/>
</dbReference>
<evidence type="ECO:0000256" key="1">
    <source>
        <dbReference type="ARBA" id="ARBA00006485"/>
    </source>
</evidence>
<dbReference type="AlphaFoldDB" id="A0A2G8L294"/>
<keyword evidence="14" id="KW-1185">Reference proteome</keyword>
<evidence type="ECO:0000256" key="10">
    <source>
        <dbReference type="PROSITE-ProRule" id="PRU10141"/>
    </source>
</evidence>
<dbReference type="OrthoDB" id="1732493at2759"/>
<dbReference type="Proteomes" id="UP000230750">
    <property type="component" value="Unassembled WGS sequence"/>
</dbReference>
<dbReference type="InterPro" id="IPR050108">
    <property type="entry name" value="CDK"/>
</dbReference>
<keyword evidence="5 10" id="KW-0547">Nucleotide-binding</keyword>
<proteinExistence type="inferred from homology"/>
<comment type="similarity">
    <text evidence="1">Belongs to the protein kinase superfamily. CMGC Ser/Thr protein kinase family. CDC2/CDKX subfamily.</text>
</comment>
<organism evidence="13 14">
    <name type="scientific">Stichopus japonicus</name>
    <name type="common">Sea cucumber</name>
    <dbReference type="NCBI Taxonomy" id="307972"/>
    <lineage>
        <taxon>Eukaryota</taxon>
        <taxon>Metazoa</taxon>
        <taxon>Echinodermata</taxon>
        <taxon>Eleutherozoa</taxon>
        <taxon>Echinozoa</taxon>
        <taxon>Holothuroidea</taxon>
        <taxon>Aspidochirotacea</taxon>
        <taxon>Aspidochirotida</taxon>
        <taxon>Stichopodidae</taxon>
        <taxon>Apostichopus</taxon>
    </lineage>
</organism>
<dbReference type="PANTHER" id="PTHR24056">
    <property type="entry name" value="CELL DIVISION PROTEIN KINASE"/>
    <property type="match status" value="1"/>
</dbReference>
<dbReference type="Pfam" id="PF00069">
    <property type="entry name" value="Pkinase"/>
    <property type="match status" value="1"/>
</dbReference>
<protein>
    <recommendedName>
        <fullName evidence="2">cyclin-dependent kinase</fullName>
        <ecNumber evidence="2">2.7.11.22</ecNumber>
    </recommendedName>
</protein>
<dbReference type="GO" id="GO:0000307">
    <property type="term" value="C:cyclin-dependent protein kinase holoenzyme complex"/>
    <property type="evidence" value="ECO:0007669"/>
    <property type="project" value="TreeGrafter"/>
</dbReference>
<feature type="domain" description="Protein kinase" evidence="12">
    <location>
        <begin position="27"/>
        <end position="234"/>
    </location>
</feature>
<accession>A0A2G8L294</accession>
<evidence type="ECO:0000256" key="5">
    <source>
        <dbReference type="ARBA" id="ARBA00022741"/>
    </source>
</evidence>
<reference evidence="13 14" key="1">
    <citation type="journal article" date="2017" name="PLoS Biol.">
        <title>The sea cucumber genome provides insights into morphological evolution and visceral regeneration.</title>
        <authorList>
            <person name="Zhang X."/>
            <person name="Sun L."/>
            <person name="Yuan J."/>
            <person name="Sun Y."/>
            <person name="Gao Y."/>
            <person name="Zhang L."/>
            <person name="Li S."/>
            <person name="Dai H."/>
            <person name="Hamel J.F."/>
            <person name="Liu C."/>
            <person name="Yu Y."/>
            <person name="Liu S."/>
            <person name="Lin W."/>
            <person name="Guo K."/>
            <person name="Jin S."/>
            <person name="Xu P."/>
            <person name="Storey K.B."/>
            <person name="Huan P."/>
            <person name="Zhang T."/>
            <person name="Zhou Y."/>
            <person name="Zhang J."/>
            <person name="Lin C."/>
            <person name="Li X."/>
            <person name="Xing L."/>
            <person name="Huo D."/>
            <person name="Sun M."/>
            <person name="Wang L."/>
            <person name="Mercier A."/>
            <person name="Li F."/>
            <person name="Yang H."/>
            <person name="Xiang J."/>
        </authorList>
    </citation>
    <scope>NUCLEOTIDE SEQUENCE [LARGE SCALE GENOMIC DNA]</scope>
    <source>
        <strain evidence="13">Shaxun</strain>
        <tissue evidence="13">Muscle</tissue>
    </source>
</reference>
<dbReference type="GO" id="GO:0010389">
    <property type="term" value="P:regulation of G2/M transition of mitotic cell cycle"/>
    <property type="evidence" value="ECO:0007669"/>
    <property type="project" value="TreeGrafter"/>
</dbReference>
<evidence type="ECO:0000259" key="12">
    <source>
        <dbReference type="PROSITE" id="PS50011"/>
    </source>
</evidence>
<feature type="binding site" evidence="10">
    <location>
        <position position="56"/>
    </location>
    <ligand>
        <name>ATP</name>
        <dbReference type="ChEBI" id="CHEBI:30616"/>
    </ligand>
</feature>
<dbReference type="GO" id="GO:0005737">
    <property type="term" value="C:cytoplasm"/>
    <property type="evidence" value="ECO:0007669"/>
    <property type="project" value="TreeGrafter"/>
</dbReference>
<dbReference type="InterPro" id="IPR008271">
    <property type="entry name" value="Ser/Thr_kinase_AS"/>
</dbReference>
<dbReference type="PANTHER" id="PTHR24056:SF472">
    <property type="entry name" value="CYCLIN-DEPENDENT KINASE 4, ISOFORM A"/>
    <property type="match status" value="1"/>
</dbReference>
<keyword evidence="6 13" id="KW-0418">Kinase</keyword>
<dbReference type="InterPro" id="IPR017441">
    <property type="entry name" value="Protein_kinase_ATP_BS"/>
</dbReference>
<dbReference type="GO" id="GO:0030332">
    <property type="term" value="F:cyclin binding"/>
    <property type="evidence" value="ECO:0007669"/>
    <property type="project" value="TreeGrafter"/>
</dbReference>
<evidence type="ECO:0000256" key="4">
    <source>
        <dbReference type="ARBA" id="ARBA00022679"/>
    </source>
</evidence>
<dbReference type="InterPro" id="IPR011009">
    <property type="entry name" value="Kinase-like_dom_sf"/>
</dbReference>
<evidence type="ECO:0000256" key="6">
    <source>
        <dbReference type="ARBA" id="ARBA00022777"/>
    </source>
</evidence>
<gene>
    <name evidence="13" type="ORF">BSL78_08749</name>
</gene>
<sequence length="234" mass="25879">MSGDPSTSAATAGAAAAGLNPPETETFSIIEEIGTGAYGTVYKARSKATREFVALKKIIVSHSSEEGMPLSTIREIAMLKQLSNVQHENIVKLIDVVHGPKVSDTEVELSLVFEYIDQDMAMYLSRCPSPGLEKERIKDLSQQLLTGIDFLHSNRIVHRDLKPQNILITGTGKLKVADFGLARIYGFNMALTQVVVTLWYRSPEVLLQTSYALPVDMWSVGCIFAELHTRRFVH</sequence>
<comment type="caution">
    <text evidence="13">The sequence shown here is derived from an EMBL/GenBank/DDBJ whole genome shotgun (WGS) entry which is preliminary data.</text>
</comment>
<dbReference type="SUPFAM" id="SSF56112">
    <property type="entry name" value="Protein kinase-like (PK-like)"/>
    <property type="match status" value="1"/>
</dbReference>
<keyword evidence="4" id="KW-0808">Transferase</keyword>
<dbReference type="GO" id="GO:0010468">
    <property type="term" value="P:regulation of gene expression"/>
    <property type="evidence" value="ECO:0007669"/>
    <property type="project" value="TreeGrafter"/>
</dbReference>
<dbReference type="FunFam" id="3.30.200.20:FF:000124">
    <property type="entry name" value="Cyclin-dependent kinase 4"/>
    <property type="match status" value="1"/>
</dbReference>
<dbReference type="GO" id="GO:0005634">
    <property type="term" value="C:nucleus"/>
    <property type="evidence" value="ECO:0007669"/>
    <property type="project" value="TreeGrafter"/>
</dbReference>
<dbReference type="GO" id="GO:0005524">
    <property type="term" value="F:ATP binding"/>
    <property type="evidence" value="ECO:0007669"/>
    <property type="project" value="UniProtKB-UniRule"/>
</dbReference>
<evidence type="ECO:0000313" key="13">
    <source>
        <dbReference type="EMBL" id="PIK54373.1"/>
    </source>
</evidence>
<dbReference type="PROSITE" id="PS50011">
    <property type="entry name" value="PROTEIN_KINASE_DOM"/>
    <property type="match status" value="1"/>
</dbReference>
<dbReference type="SMART" id="SM00220">
    <property type="entry name" value="S_TKc"/>
    <property type="match status" value="1"/>
</dbReference>
<dbReference type="EMBL" id="MRZV01000251">
    <property type="protein sequence ID" value="PIK54373.1"/>
    <property type="molecule type" value="Genomic_DNA"/>
</dbReference>
<evidence type="ECO:0000256" key="7">
    <source>
        <dbReference type="ARBA" id="ARBA00022840"/>
    </source>
</evidence>
<evidence type="ECO:0000256" key="9">
    <source>
        <dbReference type="ARBA" id="ARBA00048367"/>
    </source>
</evidence>
<evidence type="ECO:0000313" key="14">
    <source>
        <dbReference type="Proteomes" id="UP000230750"/>
    </source>
</evidence>
<evidence type="ECO:0000256" key="8">
    <source>
        <dbReference type="ARBA" id="ARBA00047811"/>
    </source>
</evidence>
<dbReference type="STRING" id="307972.A0A2G8L294"/>
<dbReference type="PIRSF" id="PIRSF000654">
    <property type="entry name" value="Integrin-linked_kinase"/>
    <property type="match status" value="1"/>
</dbReference>
<name>A0A2G8L294_STIJA</name>
<evidence type="ECO:0000256" key="3">
    <source>
        <dbReference type="ARBA" id="ARBA00022527"/>
    </source>
</evidence>
<dbReference type="GO" id="GO:0007165">
    <property type="term" value="P:signal transduction"/>
    <property type="evidence" value="ECO:0007669"/>
    <property type="project" value="TreeGrafter"/>
</dbReference>